<sequence>MITFAYRDFIFFTHRRLKGKKKKNVLKKVEKKKNKEGDFSSLKDNVKFGEVAMEPPAITAKPRKAETDNGVPRPGKKSLLLKEIITDNAITNSGQSAVSKTRELGQTRKRKHLSMAQQQIMDKEREKAIDLYRQLKAKKMKPS</sequence>
<keyword evidence="3" id="KW-1185">Reference proteome</keyword>
<feature type="region of interest" description="Disordered" evidence="1">
    <location>
        <begin position="95"/>
        <end position="121"/>
    </location>
</feature>
<dbReference type="Proteomes" id="UP001217089">
    <property type="component" value="Unassembled WGS sequence"/>
</dbReference>
<gene>
    <name evidence="2" type="ORF">KUTeg_004352</name>
</gene>
<dbReference type="InterPro" id="IPR026680">
    <property type="entry name" value="CCDC137"/>
</dbReference>
<reference evidence="2 3" key="1">
    <citation type="submission" date="2022-12" db="EMBL/GenBank/DDBJ databases">
        <title>Chromosome-level genome of Tegillarca granosa.</title>
        <authorList>
            <person name="Kim J."/>
        </authorList>
    </citation>
    <scope>NUCLEOTIDE SEQUENCE [LARGE SCALE GENOMIC DNA]</scope>
    <source>
        <strain evidence="2">Teg-2019</strain>
        <tissue evidence="2">Adductor muscle</tissue>
    </source>
</reference>
<feature type="region of interest" description="Disordered" evidence="1">
    <location>
        <begin position="53"/>
        <end position="76"/>
    </location>
</feature>
<comment type="caution">
    <text evidence="2">The sequence shown here is derived from an EMBL/GenBank/DDBJ whole genome shotgun (WGS) entry which is preliminary data.</text>
</comment>
<accession>A0ABQ9FR93</accession>
<evidence type="ECO:0000313" key="2">
    <source>
        <dbReference type="EMBL" id="KAJ8319261.1"/>
    </source>
</evidence>
<evidence type="ECO:0000313" key="3">
    <source>
        <dbReference type="Proteomes" id="UP001217089"/>
    </source>
</evidence>
<name>A0ABQ9FR93_TEGGR</name>
<dbReference type="PANTHER" id="PTHR21838">
    <property type="entry name" value="COILED-COIL DOMAIN-CONTAINING PROTEIN 137"/>
    <property type="match status" value="1"/>
</dbReference>
<evidence type="ECO:0000256" key="1">
    <source>
        <dbReference type="SAM" id="MobiDB-lite"/>
    </source>
</evidence>
<dbReference type="PANTHER" id="PTHR21838:SF2">
    <property type="entry name" value="COILED-COIL DOMAIN-CONTAINING PROTEIN 137"/>
    <property type="match status" value="1"/>
</dbReference>
<protein>
    <submittedName>
        <fullName evidence="2">Uncharacterized protein</fullName>
    </submittedName>
</protein>
<organism evidence="2 3">
    <name type="scientific">Tegillarca granosa</name>
    <name type="common">Malaysian cockle</name>
    <name type="synonym">Anadara granosa</name>
    <dbReference type="NCBI Taxonomy" id="220873"/>
    <lineage>
        <taxon>Eukaryota</taxon>
        <taxon>Metazoa</taxon>
        <taxon>Spiralia</taxon>
        <taxon>Lophotrochozoa</taxon>
        <taxon>Mollusca</taxon>
        <taxon>Bivalvia</taxon>
        <taxon>Autobranchia</taxon>
        <taxon>Pteriomorphia</taxon>
        <taxon>Arcoida</taxon>
        <taxon>Arcoidea</taxon>
        <taxon>Arcidae</taxon>
        <taxon>Tegillarca</taxon>
    </lineage>
</organism>
<proteinExistence type="predicted"/>
<dbReference type="EMBL" id="JARBDR010000214">
    <property type="protein sequence ID" value="KAJ8319261.1"/>
    <property type="molecule type" value="Genomic_DNA"/>
</dbReference>